<dbReference type="AlphaFoldDB" id="A0A4R8RYB0"/>
<dbReference type="Pfam" id="PF02470">
    <property type="entry name" value="MlaD"/>
    <property type="match status" value="1"/>
</dbReference>
<feature type="transmembrane region" description="Helical" evidence="1">
    <location>
        <begin position="28"/>
        <end position="47"/>
    </location>
</feature>
<evidence type="ECO:0000256" key="1">
    <source>
        <dbReference type="SAM" id="Phobius"/>
    </source>
</evidence>
<dbReference type="PANTHER" id="PTHR33371:SF18">
    <property type="entry name" value="MCE-FAMILY PROTEIN MCE3C"/>
    <property type="match status" value="1"/>
</dbReference>
<evidence type="ECO:0000259" key="3">
    <source>
        <dbReference type="Pfam" id="PF11887"/>
    </source>
</evidence>
<sequence precursor="true">MPATVADVMRPHWLSAIRRPLDSYNKTWLGVIAVAVIAVLIGALLLVKQLGIGYRQFTAEFLQAAALRPGNIVTVAGVQVGSVSGVRLAGDRVEATFRVRDHIPVGSDTRAAIKITTLFGSRYLDLRPAGTGTPAGRQISLQHTEVPYDLQAALADSTRTFEQVDADRIASSLNVLGSQLDGLPSVVPQAMENVRALSSVIAQRRDQLGTLLASTEKVTGMLRRQQSDIGTFIRQGQELVGEFVARSAAFHAMMRSLQSIVGSLRSIVVDDHRVLDGVIHTMEELSGKLAEQDALLRNLLQIAPVTVREIANATGLGNAVEGNPPGGALIDSWMCAISGRAKQFGMIEYLKDCQ</sequence>
<evidence type="ECO:0000259" key="2">
    <source>
        <dbReference type="Pfam" id="PF02470"/>
    </source>
</evidence>
<dbReference type="InterPro" id="IPR005693">
    <property type="entry name" value="Mce"/>
</dbReference>
<keyword evidence="1" id="KW-0812">Transmembrane</keyword>
<dbReference type="EMBL" id="PECH01000008">
    <property type="protein sequence ID" value="TDZ79547.1"/>
    <property type="molecule type" value="Genomic_DNA"/>
</dbReference>
<dbReference type="InterPro" id="IPR052336">
    <property type="entry name" value="MlaD_Phospholipid_Transporter"/>
</dbReference>
<name>A0A4R8RYB0_9MYCO</name>
<reference evidence="4 5" key="1">
    <citation type="journal article" date="2019" name="Sci. Rep.">
        <title>Extended insight into the Mycobacterium chelonae-abscessus complex through whole genome sequencing of Mycobacterium salmoniphilum outbreak and Mycobacterium salmoniphilum-like strains.</title>
        <authorList>
            <person name="Behra P.R.K."/>
            <person name="Das S."/>
            <person name="Pettersson B.M.F."/>
            <person name="Shirreff L."/>
            <person name="DuCote T."/>
            <person name="Jacobsson K.G."/>
            <person name="Ennis D.G."/>
            <person name="Kirsebom L.A."/>
        </authorList>
    </citation>
    <scope>NUCLEOTIDE SEQUENCE [LARGE SCALE GENOMIC DNA]</scope>
    <source>
        <strain evidence="4 5">DE 4585</strain>
    </source>
</reference>
<organism evidence="4 5">
    <name type="scientific">Mycobacteroides salmoniphilum</name>
    <dbReference type="NCBI Taxonomy" id="404941"/>
    <lineage>
        <taxon>Bacteria</taxon>
        <taxon>Bacillati</taxon>
        <taxon>Actinomycetota</taxon>
        <taxon>Actinomycetes</taxon>
        <taxon>Mycobacteriales</taxon>
        <taxon>Mycobacteriaceae</taxon>
        <taxon>Mycobacteroides</taxon>
    </lineage>
</organism>
<dbReference type="Pfam" id="PF11887">
    <property type="entry name" value="Mce4_CUP1"/>
    <property type="match status" value="1"/>
</dbReference>
<proteinExistence type="predicted"/>
<feature type="domain" description="Mammalian cell entry C-terminal" evidence="3">
    <location>
        <begin position="134"/>
        <end position="319"/>
    </location>
</feature>
<keyword evidence="1" id="KW-1133">Transmembrane helix</keyword>
<evidence type="ECO:0000313" key="4">
    <source>
        <dbReference type="EMBL" id="TDZ79547.1"/>
    </source>
</evidence>
<dbReference type="InterPro" id="IPR024516">
    <property type="entry name" value="Mce_C"/>
</dbReference>
<keyword evidence="1" id="KW-0472">Membrane</keyword>
<dbReference type="Proteomes" id="UP000295117">
    <property type="component" value="Unassembled WGS sequence"/>
</dbReference>
<accession>A0A4R8RYB0</accession>
<comment type="caution">
    <text evidence="4">The sequence shown here is derived from an EMBL/GenBank/DDBJ whole genome shotgun (WGS) entry which is preliminary data.</text>
</comment>
<dbReference type="GO" id="GO:0005576">
    <property type="term" value="C:extracellular region"/>
    <property type="evidence" value="ECO:0007669"/>
    <property type="project" value="TreeGrafter"/>
</dbReference>
<dbReference type="PANTHER" id="PTHR33371">
    <property type="entry name" value="INTERMEMBRANE PHOSPHOLIPID TRANSPORT SYSTEM BINDING PROTEIN MLAD-RELATED"/>
    <property type="match status" value="1"/>
</dbReference>
<dbReference type="NCBIfam" id="TIGR00996">
    <property type="entry name" value="Mtu_fam_mce"/>
    <property type="match status" value="1"/>
</dbReference>
<gene>
    <name evidence="4" type="ORF">DE4585_03293</name>
</gene>
<dbReference type="InterPro" id="IPR003399">
    <property type="entry name" value="Mce/MlaD"/>
</dbReference>
<protein>
    <submittedName>
        <fullName evidence="4">Mce related protein</fullName>
    </submittedName>
</protein>
<feature type="domain" description="Mce/MlaD" evidence="2">
    <location>
        <begin position="54"/>
        <end position="128"/>
    </location>
</feature>
<evidence type="ECO:0000313" key="5">
    <source>
        <dbReference type="Proteomes" id="UP000295117"/>
    </source>
</evidence>